<dbReference type="AlphaFoldDB" id="A0A7G9YQH7"/>
<sequence length="63" mass="7309">MHYGFSTLNHHNCKRCVEPGEHLKKCKRCVEPFQIVLLLFVYAGYWMEKRSYVQVSGGYVAGV</sequence>
<proteinExistence type="predicted"/>
<gene>
    <name evidence="1" type="ORF">MIKCHCCC_00001</name>
</gene>
<organism evidence="1">
    <name type="scientific">Candidatus Methanogaster sp. ANME-2c ERB4</name>
    <dbReference type="NCBI Taxonomy" id="2759911"/>
    <lineage>
        <taxon>Archaea</taxon>
        <taxon>Methanobacteriati</taxon>
        <taxon>Methanobacteriota</taxon>
        <taxon>Stenosarchaea group</taxon>
        <taxon>Methanomicrobia</taxon>
        <taxon>Methanosarcinales</taxon>
        <taxon>ANME-2 cluster</taxon>
        <taxon>Candidatus Methanogasteraceae</taxon>
        <taxon>Candidatus Methanogaster</taxon>
    </lineage>
</organism>
<name>A0A7G9YQH7_9EURY</name>
<accession>A0A7G9YQH7</accession>
<evidence type="ECO:0000313" key="1">
    <source>
        <dbReference type="EMBL" id="QNO50261.1"/>
    </source>
</evidence>
<protein>
    <submittedName>
        <fullName evidence="1">Uncharacterized protein</fullName>
    </submittedName>
</protein>
<dbReference type="EMBL" id="MT631417">
    <property type="protein sequence ID" value="QNO50261.1"/>
    <property type="molecule type" value="Genomic_DNA"/>
</dbReference>
<reference evidence="1" key="1">
    <citation type="submission" date="2020-06" db="EMBL/GenBank/DDBJ databases">
        <title>Unique genomic features of the anaerobic methanotrophic archaea.</title>
        <authorList>
            <person name="Chadwick G.L."/>
            <person name="Skennerton C.T."/>
            <person name="Laso-Perez R."/>
            <person name="Leu A.O."/>
            <person name="Speth D.R."/>
            <person name="Yu H."/>
            <person name="Morgan-Lang C."/>
            <person name="Hatzenpichler R."/>
            <person name="Goudeau D."/>
            <person name="Malmstrom R."/>
            <person name="Brazelton W.J."/>
            <person name="Woyke T."/>
            <person name="Hallam S.J."/>
            <person name="Tyson G.W."/>
            <person name="Wegener G."/>
            <person name="Boetius A."/>
            <person name="Orphan V."/>
        </authorList>
    </citation>
    <scope>NUCLEOTIDE SEQUENCE</scope>
</reference>